<evidence type="ECO:0000313" key="1">
    <source>
        <dbReference type="EMBL" id="MDR6269285.1"/>
    </source>
</evidence>
<evidence type="ECO:0000313" key="2">
    <source>
        <dbReference type="Proteomes" id="UP001185069"/>
    </source>
</evidence>
<organism evidence="1 2">
    <name type="scientific">Arthrobacter russicus</name>
    <dbReference type="NCBI Taxonomy" id="172040"/>
    <lineage>
        <taxon>Bacteria</taxon>
        <taxon>Bacillati</taxon>
        <taxon>Actinomycetota</taxon>
        <taxon>Actinomycetes</taxon>
        <taxon>Micrococcales</taxon>
        <taxon>Micrococcaceae</taxon>
        <taxon>Arthrobacter</taxon>
    </lineage>
</organism>
<protein>
    <recommendedName>
        <fullName evidence="3">Asp23/Gls24 family envelope stress response protein</fullName>
    </recommendedName>
</protein>
<dbReference type="RefSeq" id="WP_309797472.1">
    <property type="nucleotide sequence ID" value="NZ_BAAAHY010000001.1"/>
</dbReference>
<keyword evidence="2" id="KW-1185">Reference proteome</keyword>
<evidence type="ECO:0008006" key="3">
    <source>
        <dbReference type="Google" id="ProtNLM"/>
    </source>
</evidence>
<name>A0ABU1JA33_9MICC</name>
<accession>A0ABU1JA33</accession>
<proteinExistence type="predicted"/>
<dbReference type="Proteomes" id="UP001185069">
    <property type="component" value="Unassembled WGS sequence"/>
</dbReference>
<sequence>MSTPESNVSPSAGLVDALNDVVLAVAGVSELYPPKSTLHTAADQVIAFVRSTDAPPVRTVAVEELDGGLKVIARVGVDAGYGAPGVVASVASAIRGFVASRINSDVPCVASVQAVSIQ</sequence>
<gene>
    <name evidence="1" type="ORF">JOE69_001523</name>
</gene>
<dbReference type="EMBL" id="JAVDQF010000001">
    <property type="protein sequence ID" value="MDR6269285.1"/>
    <property type="molecule type" value="Genomic_DNA"/>
</dbReference>
<comment type="caution">
    <text evidence="1">The sequence shown here is derived from an EMBL/GenBank/DDBJ whole genome shotgun (WGS) entry which is preliminary data.</text>
</comment>
<reference evidence="1 2" key="1">
    <citation type="submission" date="2023-07" db="EMBL/GenBank/DDBJ databases">
        <title>Sequencing the genomes of 1000 actinobacteria strains.</title>
        <authorList>
            <person name="Klenk H.-P."/>
        </authorList>
    </citation>
    <scope>NUCLEOTIDE SEQUENCE [LARGE SCALE GENOMIC DNA]</scope>
    <source>
        <strain evidence="1 2">DSM 14555</strain>
    </source>
</reference>